<dbReference type="GO" id="GO:0003924">
    <property type="term" value="F:GTPase activity"/>
    <property type="evidence" value="ECO:0007669"/>
    <property type="project" value="UniProtKB-UniRule"/>
</dbReference>
<gene>
    <name evidence="12" type="ORF">SteCoe_10813</name>
</gene>
<keyword evidence="3 9" id="KW-0378">Hydrolase</keyword>
<sequence>MAMNSVQIVTFEGDITNEAKILLEASPLQSTDYHTVAIIGCQSTGKSTLLNMLFETNFDTLDSMKGRNQTTKGIHLAYNLTCKCLVIDIEGTDSQIRGDDGAAFEQMSALFALAISDVLMVNMWTSEIGRYKAASVGLLKTIFEVNLKLFGQEGKKRILFILRDFNDGVNNLGILKQQISKTMEEIWEKIKKPSHLTLCNVFDCFEFDFHTISSKDFKPEEFKREAGVLKEKFSDPNRNDWLFRYKNNDVPIDGVPLYYTDIWSTIHSDKDLNIPSQKEMLANLRCNELKMEAIKEFQNNVVEVSKKVGRVVVDNLAGKFSELYEKSLVIYDEHASGYYENTYRKTRDELIDMLMDQSKDLFQIQMKFMVSQQIHKAKEMFLGRLSRTVAVENFSEIVNGIFTEIKNEFIVVAEGSLVTNSGWDISEYNKEIEDYLYDRISEEKEKLKDLVLAEYANAFGSKFTSEIGKILDQAMDHNIWEKIKQVQIRVSQPLELRIETVLKNADLPSETVHKMIVDSRNCCARTIKTKIEKFSKSLEDYLMKKFSILFNKDEKGVPRDPKTTNYEEVFSTSKSRVLPVLDQFRHFMLSIDWDRTDDGNHSELLSEDEYEKIMENFLRDAERAYKDAQHIKEFGYNRGGLPKWAILLILLLGWNEFLWILRSPIVLYPGMFLGSVIALLFSMGLGAVPKLIFSQAISRIPFLF</sequence>
<dbReference type="GO" id="GO:0005789">
    <property type="term" value="C:endoplasmic reticulum membrane"/>
    <property type="evidence" value="ECO:0007669"/>
    <property type="project" value="UniProtKB-SubCell"/>
</dbReference>
<dbReference type="OrthoDB" id="1597724at2759"/>
<dbReference type="GO" id="GO:0016320">
    <property type="term" value="P:endoplasmic reticulum membrane fusion"/>
    <property type="evidence" value="ECO:0007669"/>
    <property type="project" value="TreeGrafter"/>
</dbReference>
<keyword evidence="6 9" id="KW-0342">GTP-binding</keyword>
<comment type="function">
    <text evidence="9">Probable GTP-binding protein that may be involved in cell development.</text>
</comment>
<dbReference type="Pfam" id="PF20428">
    <property type="entry name" value="Sey1_3HB"/>
    <property type="match status" value="2"/>
</dbReference>
<feature type="topological domain" description="Cytoplasmic" evidence="9">
    <location>
        <begin position="1"/>
        <end position="640"/>
    </location>
</feature>
<comment type="subcellular location">
    <subcellularLocation>
        <location evidence="9">Endoplasmic reticulum membrane</location>
        <topology evidence="9">Multi-pass membrane protein</topology>
    </subcellularLocation>
</comment>
<dbReference type="InterPro" id="IPR008803">
    <property type="entry name" value="RHD3/Sey1"/>
</dbReference>
<name>A0A1R2CEV7_9CILI</name>
<keyword evidence="7 9" id="KW-0472">Membrane</keyword>
<dbReference type="Pfam" id="PF05879">
    <property type="entry name" value="RHD3_GTPase"/>
    <property type="match status" value="1"/>
</dbReference>
<evidence type="ECO:0000256" key="1">
    <source>
        <dbReference type="ARBA" id="ARBA00022692"/>
    </source>
</evidence>
<dbReference type="InterPro" id="IPR046758">
    <property type="entry name" value="Sey1/RHD3-like_3HB"/>
</dbReference>
<dbReference type="HAMAP" id="MF_03109">
    <property type="entry name" value="Sey1"/>
    <property type="match status" value="1"/>
</dbReference>
<evidence type="ECO:0000256" key="8">
    <source>
        <dbReference type="ARBA" id="ARBA00029381"/>
    </source>
</evidence>
<evidence type="ECO:0000256" key="4">
    <source>
        <dbReference type="ARBA" id="ARBA00022824"/>
    </source>
</evidence>
<comment type="function">
    <text evidence="8">Probable GTP-binding protein involved in generating and maintaining the structure of the tubular endoplasmic reticulum network.</text>
</comment>
<feature type="domain" description="GB1/RHD3-type G" evidence="11">
    <location>
        <begin position="30"/>
        <end position="247"/>
    </location>
</feature>
<evidence type="ECO:0000256" key="2">
    <source>
        <dbReference type="ARBA" id="ARBA00022741"/>
    </source>
</evidence>
<comment type="caution">
    <text evidence="12">The sequence shown here is derived from an EMBL/GenBank/DDBJ whole genome shotgun (WGS) entry which is preliminary data.</text>
</comment>
<dbReference type="InterPro" id="IPR027417">
    <property type="entry name" value="P-loop_NTPase"/>
</dbReference>
<keyword evidence="2 9" id="KW-0547">Nucleotide-binding</keyword>
<keyword evidence="5 9" id="KW-1133">Transmembrane helix</keyword>
<dbReference type="Proteomes" id="UP000187209">
    <property type="component" value="Unassembled WGS sequence"/>
</dbReference>
<evidence type="ECO:0000256" key="7">
    <source>
        <dbReference type="ARBA" id="ARBA00023136"/>
    </source>
</evidence>
<evidence type="ECO:0000313" key="13">
    <source>
        <dbReference type="Proteomes" id="UP000187209"/>
    </source>
</evidence>
<dbReference type="PANTHER" id="PTHR45923:SF2">
    <property type="entry name" value="PROTEIN SEY1"/>
    <property type="match status" value="1"/>
</dbReference>
<dbReference type="AlphaFoldDB" id="A0A1R2CEV7"/>
<dbReference type="GO" id="GO:0005525">
    <property type="term" value="F:GTP binding"/>
    <property type="evidence" value="ECO:0007669"/>
    <property type="project" value="UniProtKB-UniRule"/>
</dbReference>
<reference evidence="12 13" key="1">
    <citation type="submission" date="2016-11" db="EMBL/GenBank/DDBJ databases">
        <title>The macronuclear genome of Stentor coeruleus: a giant cell with tiny introns.</title>
        <authorList>
            <person name="Slabodnick M."/>
            <person name="Ruby J.G."/>
            <person name="Reiff S.B."/>
            <person name="Swart E.C."/>
            <person name="Gosai S."/>
            <person name="Prabakaran S."/>
            <person name="Witkowska E."/>
            <person name="Larue G.E."/>
            <person name="Fisher S."/>
            <person name="Freeman R.M."/>
            <person name="Gunawardena J."/>
            <person name="Chu W."/>
            <person name="Stover N.A."/>
            <person name="Gregory B.D."/>
            <person name="Nowacki M."/>
            <person name="Derisi J."/>
            <person name="Roy S.W."/>
            <person name="Marshall W.F."/>
            <person name="Sood P."/>
        </authorList>
    </citation>
    <scope>NUCLEOTIDE SEQUENCE [LARGE SCALE GENOMIC DNA]</scope>
    <source>
        <strain evidence="12">WM001</strain>
    </source>
</reference>
<evidence type="ECO:0000256" key="5">
    <source>
        <dbReference type="ARBA" id="ARBA00022989"/>
    </source>
</evidence>
<keyword evidence="1 9" id="KW-0812">Transmembrane</keyword>
<dbReference type="PROSITE" id="PS51715">
    <property type="entry name" value="G_GB1_RHD3"/>
    <property type="match status" value="1"/>
</dbReference>
<dbReference type="EMBL" id="MPUH01000176">
    <property type="protein sequence ID" value="OMJ87480.1"/>
    <property type="molecule type" value="Genomic_DNA"/>
</dbReference>
<dbReference type="InterPro" id="IPR030386">
    <property type="entry name" value="G_GB1_RHD3_dom"/>
</dbReference>
<evidence type="ECO:0000256" key="10">
    <source>
        <dbReference type="SAM" id="Phobius"/>
    </source>
</evidence>
<keyword evidence="4 9" id="KW-0256">Endoplasmic reticulum</keyword>
<dbReference type="SUPFAM" id="SSF52540">
    <property type="entry name" value="P-loop containing nucleoside triphosphate hydrolases"/>
    <property type="match status" value="1"/>
</dbReference>
<organism evidence="12 13">
    <name type="scientific">Stentor coeruleus</name>
    <dbReference type="NCBI Taxonomy" id="5963"/>
    <lineage>
        <taxon>Eukaryota</taxon>
        <taxon>Sar</taxon>
        <taxon>Alveolata</taxon>
        <taxon>Ciliophora</taxon>
        <taxon>Postciliodesmatophora</taxon>
        <taxon>Heterotrichea</taxon>
        <taxon>Heterotrichida</taxon>
        <taxon>Stentoridae</taxon>
        <taxon>Stentor</taxon>
    </lineage>
</organism>
<feature type="topological domain" description="Cytoplasmic" evidence="9">
    <location>
        <begin position="686"/>
        <end position="704"/>
    </location>
</feature>
<dbReference type="PANTHER" id="PTHR45923">
    <property type="entry name" value="PROTEIN SEY1"/>
    <property type="match status" value="1"/>
</dbReference>
<evidence type="ECO:0000256" key="6">
    <source>
        <dbReference type="ARBA" id="ARBA00023134"/>
    </source>
</evidence>
<accession>A0A1R2CEV7</accession>
<evidence type="ECO:0000256" key="9">
    <source>
        <dbReference type="HAMAP-Rule" id="MF_03109"/>
    </source>
</evidence>
<keyword evidence="13" id="KW-1185">Reference proteome</keyword>
<dbReference type="EC" id="3.6.5.-" evidence="9"/>
<feature type="transmembrane region" description="Helical" evidence="10">
    <location>
        <begin position="644"/>
        <end position="661"/>
    </location>
</feature>
<proteinExistence type="inferred from homology"/>
<evidence type="ECO:0000259" key="11">
    <source>
        <dbReference type="PROSITE" id="PS51715"/>
    </source>
</evidence>
<comment type="similarity">
    <text evidence="9">Belongs to the TRAFAC class dynamin-like GTPase superfamily. GB1/RHD3 GTPase family. RHD3 subfamily.</text>
</comment>
<feature type="binding site" evidence="9">
    <location>
        <begin position="40"/>
        <end position="47"/>
    </location>
    <ligand>
        <name>GTP</name>
        <dbReference type="ChEBI" id="CHEBI:37565"/>
    </ligand>
</feature>
<protein>
    <recommendedName>
        <fullName evidence="9">Protein SEY1 homolog</fullName>
        <ecNumber evidence="9">3.6.5.-</ecNumber>
    </recommendedName>
</protein>
<evidence type="ECO:0000256" key="3">
    <source>
        <dbReference type="ARBA" id="ARBA00022801"/>
    </source>
</evidence>
<feature type="transmembrane region" description="Helical" evidence="10">
    <location>
        <begin position="667"/>
        <end position="688"/>
    </location>
</feature>
<dbReference type="Gene3D" id="3.40.50.300">
    <property type="entry name" value="P-loop containing nucleotide triphosphate hydrolases"/>
    <property type="match status" value="1"/>
</dbReference>
<evidence type="ECO:0000313" key="12">
    <source>
        <dbReference type="EMBL" id="OMJ87480.1"/>
    </source>
</evidence>
<feature type="topological domain" description="Lumenal" evidence="9">
    <location>
        <begin position="662"/>
        <end position="664"/>
    </location>
</feature>